<keyword evidence="2" id="KW-0012">Acyltransferase</keyword>
<proteinExistence type="predicted"/>
<name>A0AA90H401_9ACTN</name>
<dbReference type="InterPro" id="IPR050832">
    <property type="entry name" value="Bact_Acetyltransf"/>
</dbReference>
<dbReference type="RefSeq" id="WP_271313095.1">
    <property type="nucleotide sequence ID" value="NZ_JABXJJ020000003.1"/>
</dbReference>
<reference evidence="4" key="1">
    <citation type="submission" date="2023-05" db="EMBL/GenBank/DDBJ databases">
        <title>Streptantibioticus silvisoli sp. nov., acidotolerant actinomycetes 1 from pine litter.</title>
        <authorList>
            <person name="Swiecimska M."/>
            <person name="Golinska P."/>
            <person name="Sangal V."/>
            <person name="Wachnowicz B."/>
            <person name="Goodfellow M."/>
        </authorList>
    </citation>
    <scope>NUCLEOTIDE SEQUENCE</scope>
    <source>
        <strain evidence="4">SL13</strain>
    </source>
</reference>
<feature type="domain" description="N-acetyltransferase" evidence="3">
    <location>
        <begin position="15"/>
        <end position="159"/>
    </location>
</feature>
<keyword evidence="1" id="KW-0808">Transferase</keyword>
<accession>A0AA90H401</accession>
<evidence type="ECO:0000256" key="2">
    <source>
        <dbReference type="ARBA" id="ARBA00023315"/>
    </source>
</evidence>
<dbReference type="Gene3D" id="3.40.630.30">
    <property type="match status" value="1"/>
</dbReference>
<dbReference type="Pfam" id="PF00583">
    <property type="entry name" value="Acetyltransf_1"/>
    <property type="match status" value="1"/>
</dbReference>
<dbReference type="SUPFAM" id="SSF55729">
    <property type="entry name" value="Acyl-CoA N-acyltransferases (Nat)"/>
    <property type="match status" value="1"/>
</dbReference>
<dbReference type="GO" id="GO:0016747">
    <property type="term" value="F:acyltransferase activity, transferring groups other than amino-acyl groups"/>
    <property type="evidence" value="ECO:0007669"/>
    <property type="project" value="InterPro"/>
</dbReference>
<evidence type="ECO:0000259" key="3">
    <source>
        <dbReference type="PROSITE" id="PS51186"/>
    </source>
</evidence>
<gene>
    <name evidence="4" type="ORF">POF50_003340</name>
</gene>
<evidence type="ECO:0000256" key="1">
    <source>
        <dbReference type="ARBA" id="ARBA00022679"/>
    </source>
</evidence>
<dbReference type="EMBL" id="JABXJJ020000003">
    <property type="protein sequence ID" value="MDI5968390.1"/>
    <property type="molecule type" value="Genomic_DNA"/>
</dbReference>
<dbReference type="InterPro" id="IPR000182">
    <property type="entry name" value="GNAT_dom"/>
</dbReference>
<dbReference type="PANTHER" id="PTHR43877">
    <property type="entry name" value="AMINOALKYLPHOSPHONATE N-ACETYLTRANSFERASE-RELATED-RELATED"/>
    <property type="match status" value="1"/>
</dbReference>
<dbReference type="PROSITE" id="PS51186">
    <property type="entry name" value="GNAT"/>
    <property type="match status" value="1"/>
</dbReference>
<evidence type="ECO:0000313" key="4">
    <source>
        <dbReference type="EMBL" id="MDI5968390.1"/>
    </source>
</evidence>
<comment type="caution">
    <text evidence="4">The sequence shown here is derived from an EMBL/GenBank/DDBJ whole genome shotgun (WGS) entry which is preliminary data.</text>
</comment>
<dbReference type="CDD" id="cd04301">
    <property type="entry name" value="NAT_SF"/>
    <property type="match status" value="1"/>
</dbReference>
<dbReference type="InterPro" id="IPR016181">
    <property type="entry name" value="Acyl_CoA_acyltransferase"/>
</dbReference>
<dbReference type="PANTHER" id="PTHR43877:SF2">
    <property type="entry name" value="AMINOALKYLPHOSPHONATE N-ACETYLTRANSFERASE-RELATED"/>
    <property type="match status" value="1"/>
</dbReference>
<protein>
    <submittedName>
        <fullName evidence="4">GNAT family N-acetyltransferase</fullName>
    </submittedName>
</protein>
<sequence length="166" mass="17797">MTHLLPTADRPWTIAAVSYTSPAARELTQALHSEQVATYGRADDPEATDATEFDPPNGTFFLAARADGTALACGGWRTAGHGTAEIKRMYVAPAARGHGLGRQVLEALEDDARRHGMSEVILETGVNNLAALALYARCGYARVPSYVPGRDLRINRALGKPLVPSR</sequence>
<dbReference type="AlphaFoldDB" id="A0AA90H401"/>
<organism evidence="4">
    <name type="scientific">Streptantibioticus silvisoli</name>
    <dbReference type="NCBI Taxonomy" id="2705255"/>
    <lineage>
        <taxon>Bacteria</taxon>
        <taxon>Bacillati</taxon>
        <taxon>Actinomycetota</taxon>
        <taxon>Actinomycetes</taxon>
        <taxon>Kitasatosporales</taxon>
        <taxon>Streptomycetaceae</taxon>
        <taxon>Streptantibioticus</taxon>
    </lineage>
</organism>